<protein>
    <submittedName>
        <fullName evidence="2">Uncharacterized protein</fullName>
    </submittedName>
</protein>
<dbReference type="EMBL" id="LBWP01000002">
    <property type="protein sequence ID" value="KKR11891.1"/>
    <property type="molecule type" value="Genomic_DNA"/>
</dbReference>
<name>A0A0G0NGE7_9BACT</name>
<dbReference type="AlphaFoldDB" id="A0A0G0NGE7"/>
<comment type="caution">
    <text evidence="2">The sequence shown here is derived from an EMBL/GenBank/DDBJ whole genome shotgun (WGS) entry which is preliminary data.</text>
</comment>
<sequence length="127" mass="14664">MTVEKNRDWEESEQALLQKASEIAANPGLKKKVLLKMSRCLWKVPEVGERVLPVDDHHRKTWFDPRNGKVFVPAEKRRDNKIWEAVEENVAAAMFVIDQEDALKASGDRSIMPDKFPEESTNPLYED</sequence>
<reference evidence="2 3" key="1">
    <citation type="journal article" date="2015" name="Nature">
        <title>rRNA introns, odd ribosomes, and small enigmatic genomes across a large radiation of phyla.</title>
        <authorList>
            <person name="Brown C.T."/>
            <person name="Hug L.A."/>
            <person name="Thomas B.C."/>
            <person name="Sharon I."/>
            <person name="Castelle C.J."/>
            <person name="Singh A."/>
            <person name="Wilkins M.J."/>
            <person name="Williams K.H."/>
            <person name="Banfield J.F."/>
        </authorList>
    </citation>
    <scope>NUCLEOTIDE SEQUENCE [LARGE SCALE GENOMIC DNA]</scope>
</reference>
<feature type="compositionally biased region" description="Basic and acidic residues" evidence="1">
    <location>
        <begin position="107"/>
        <end position="118"/>
    </location>
</feature>
<evidence type="ECO:0000313" key="2">
    <source>
        <dbReference type="EMBL" id="KKR11891.1"/>
    </source>
</evidence>
<dbReference type="Proteomes" id="UP000034246">
    <property type="component" value="Unassembled WGS sequence"/>
</dbReference>
<accession>A0A0G0NGE7</accession>
<proteinExistence type="predicted"/>
<feature type="region of interest" description="Disordered" evidence="1">
    <location>
        <begin position="107"/>
        <end position="127"/>
    </location>
</feature>
<evidence type="ECO:0000313" key="3">
    <source>
        <dbReference type="Proteomes" id="UP000034246"/>
    </source>
</evidence>
<gene>
    <name evidence="2" type="ORF">UT39_C0002G0072</name>
</gene>
<evidence type="ECO:0000256" key="1">
    <source>
        <dbReference type="SAM" id="MobiDB-lite"/>
    </source>
</evidence>
<organism evidence="2 3">
    <name type="scientific">Candidatus Woesebacteria bacterium GW2011_GWA1_39_21</name>
    <dbReference type="NCBI Taxonomy" id="1618550"/>
    <lineage>
        <taxon>Bacteria</taxon>
        <taxon>Candidatus Woeseibacteriota</taxon>
    </lineage>
</organism>